<evidence type="ECO:0000256" key="5">
    <source>
        <dbReference type="ARBA" id="ARBA00023136"/>
    </source>
</evidence>
<keyword evidence="5 6" id="KW-0472">Membrane</keyword>
<feature type="transmembrane region" description="Helical" evidence="6">
    <location>
        <begin position="293"/>
        <end position="315"/>
    </location>
</feature>
<comment type="subcellular location">
    <subcellularLocation>
        <location evidence="1">Cell membrane</location>
        <topology evidence="1">Multi-pass membrane protein</topology>
    </subcellularLocation>
</comment>
<dbReference type="InterPro" id="IPR050250">
    <property type="entry name" value="Macrolide_Exporter_MacB"/>
</dbReference>
<protein>
    <submittedName>
        <fullName evidence="9">ABC transporter permease</fullName>
    </submittedName>
</protein>
<feature type="transmembrane region" description="Helical" evidence="6">
    <location>
        <begin position="21"/>
        <end position="41"/>
    </location>
</feature>
<dbReference type="InterPro" id="IPR003838">
    <property type="entry name" value="ABC3_permease_C"/>
</dbReference>
<evidence type="ECO:0000259" key="7">
    <source>
        <dbReference type="Pfam" id="PF02687"/>
    </source>
</evidence>
<feature type="domain" description="MacB-like periplasmic core" evidence="8">
    <location>
        <begin position="20"/>
        <end position="244"/>
    </location>
</feature>
<gene>
    <name evidence="9" type="ORF">LZZ85_04445</name>
</gene>
<name>A0ABS9KMF8_9BACT</name>
<evidence type="ECO:0000313" key="9">
    <source>
        <dbReference type="EMBL" id="MCG2613513.1"/>
    </source>
</evidence>
<evidence type="ECO:0000256" key="1">
    <source>
        <dbReference type="ARBA" id="ARBA00004651"/>
    </source>
</evidence>
<feature type="transmembrane region" description="Helical" evidence="6">
    <location>
        <begin position="765"/>
        <end position="790"/>
    </location>
</feature>
<dbReference type="RefSeq" id="WP_237868754.1">
    <property type="nucleotide sequence ID" value="NZ_JAKLTR010000002.1"/>
</dbReference>
<dbReference type="PROSITE" id="PS51257">
    <property type="entry name" value="PROKAR_LIPOPROTEIN"/>
    <property type="match status" value="1"/>
</dbReference>
<proteinExistence type="predicted"/>
<feature type="transmembrane region" description="Helical" evidence="6">
    <location>
        <begin position="433"/>
        <end position="453"/>
    </location>
</feature>
<feature type="domain" description="ABC3 transporter permease C-terminal" evidence="7">
    <location>
        <begin position="299"/>
        <end position="403"/>
    </location>
</feature>
<accession>A0ABS9KMF8</accession>
<dbReference type="InterPro" id="IPR025857">
    <property type="entry name" value="MacB_PCD"/>
</dbReference>
<keyword evidence="4 6" id="KW-1133">Transmembrane helix</keyword>
<evidence type="ECO:0000256" key="6">
    <source>
        <dbReference type="SAM" id="Phobius"/>
    </source>
</evidence>
<evidence type="ECO:0000256" key="4">
    <source>
        <dbReference type="ARBA" id="ARBA00022989"/>
    </source>
</evidence>
<keyword evidence="10" id="KW-1185">Reference proteome</keyword>
<comment type="caution">
    <text evidence="9">The sequence shown here is derived from an EMBL/GenBank/DDBJ whole genome shotgun (WGS) entry which is preliminary data.</text>
</comment>
<evidence type="ECO:0000313" key="10">
    <source>
        <dbReference type="Proteomes" id="UP001165367"/>
    </source>
</evidence>
<feature type="transmembrane region" description="Helical" evidence="6">
    <location>
        <begin position="680"/>
        <end position="701"/>
    </location>
</feature>
<keyword evidence="3 6" id="KW-0812">Transmembrane</keyword>
<reference evidence="9" key="1">
    <citation type="submission" date="2022-01" db="EMBL/GenBank/DDBJ databases">
        <authorList>
            <person name="Jo J.-H."/>
            <person name="Im W.-T."/>
        </authorList>
    </citation>
    <scope>NUCLEOTIDE SEQUENCE</scope>
    <source>
        <strain evidence="9">NA20</strain>
    </source>
</reference>
<feature type="transmembrane region" description="Helical" evidence="6">
    <location>
        <begin position="721"/>
        <end position="745"/>
    </location>
</feature>
<dbReference type="PANTHER" id="PTHR30572">
    <property type="entry name" value="MEMBRANE COMPONENT OF TRANSPORTER-RELATED"/>
    <property type="match status" value="1"/>
</dbReference>
<evidence type="ECO:0000256" key="3">
    <source>
        <dbReference type="ARBA" id="ARBA00022692"/>
    </source>
</evidence>
<feature type="domain" description="MacB-like periplasmic core" evidence="8">
    <location>
        <begin position="442"/>
        <end position="632"/>
    </location>
</feature>
<sequence length="800" mass="88936">MPASYLKLFRRNLLKERQFSILNIAGLSTGLACALFIFMWVSSEKEVDRFNENDNRLFLVMKNFTNADGSIRTMETTQGMLAKSVAEELPEVEYSVSVKSDGTGIIGAGDKNLTARASFAGRDFLKVFSYKILAGNKETMLTGTAGILLSANMAKALFDGSGNIIGQTINWNRGNEFSGLYTVAGIFEQPPTGSTDQFDILFSYDLYTQKKAEDVADWSSNSMRTFLLLKNGTDTKAFNDKIRDYTRNKLIALHGKNDEKINKEGSIFLQRYSDRYLYNHFENGKQNGGRIQYVNLFSLIAVFILLIACVNFMNLSTARASARMKEIGVRKLMGASRSGLILRFMTESVLMSIFSLLIAIGLVFVFLEPFNNITGKQLSFPVNIQFFISIFCTAFLTGITAGSYPAIFLSGFKPVRVLKGKLSTSLTESRVRKGLVVFQFTVSAVMIISVLVVNMQMKLIQEKNLGYSKDNIIRFSGMGKLRKEGLSAFITEVQKIPGVIGVSSMSGTTTGRFSQSGSRIEWPGKTEGKGIEFDGLDLGSGMMELLDLTIKEGRSFSTDHTSDTNSIIFNETAIAAMKLENPIGKTVNVWGKPKQIIGIVKDFQFESMYKKVNPFFLRYVPNNNMVYVKINAGQERKSLAAIGTFYKQYNMGLPFEYRFLDEDYDLLYATEDRISTLSRYFAGIVIIISCLGLLGLAAFTAARRRAEIGVRKVIGASVTDIVVMLSADFLKLVVIAILIASPFAWWIMHSWLQNFSYRVDMNVGIYLIAALLIIILSLITTASQAIRAAVANPVKALRSE</sequence>
<keyword evidence="2" id="KW-1003">Cell membrane</keyword>
<feature type="transmembrane region" description="Helical" evidence="6">
    <location>
        <begin position="386"/>
        <end position="412"/>
    </location>
</feature>
<dbReference type="Pfam" id="PF12704">
    <property type="entry name" value="MacB_PCD"/>
    <property type="match status" value="2"/>
</dbReference>
<dbReference type="EMBL" id="JAKLTR010000002">
    <property type="protein sequence ID" value="MCG2613513.1"/>
    <property type="molecule type" value="Genomic_DNA"/>
</dbReference>
<evidence type="ECO:0000259" key="8">
    <source>
        <dbReference type="Pfam" id="PF12704"/>
    </source>
</evidence>
<evidence type="ECO:0000256" key="2">
    <source>
        <dbReference type="ARBA" id="ARBA00022475"/>
    </source>
</evidence>
<feature type="transmembrane region" description="Helical" evidence="6">
    <location>
        <begin position="340"/>
        <end position="366"/>
    </location>
</feature>
<feature type="domain" description="ABC3 transporter permease C-terminal" evidence="7">
    <location>
        <begin position="681"/>
        <end position="792"/>
    </location>
</feature>
<dbReference type="Pfam" id="PF02687">
    <property type="entry name" value="FtsX"/>
    <property type="match status" value="2"/>
</dbReference>
<dbReference type="Proteomes" id="UP001165367">
    <property type="component" value="Unassembled WGS sequence"/>
</dbReference>
<organism evidence="9 10">
    <name type="scientific">Terrimonas ginsenosidimutans</name>
    <dbReference type="NCBI Taxonomy" id="2908004"/>
    <lineage>
        <taxon>Bacteria</taxon>
        <taxon>Pseudomonadati</taxon>
        <taxon>Bacteroidota</taxon>
        <taxon>Chitinophagia</taxon>
        <taxon>Chitinophagales</taxon>
        <taxon>Chitinophagaceae</taxon>
        <taxon>Terrimonas</taxon>
    </lineage>
</organism>
<dbReference type="PANTHER" id="PTHR30572:SF18">
    <property type="entry name" value="ABC-TYPE MACROLIDE FAMILY EXPORT SYSTEM PERMEASE COMPONENT 2"/>
    <property type="match status" value="1"/>
</dbReference>